<feature type="domain" description="PucR C-terminal helix-turn-helix" evidence="2">
    <location>
        <begin position="340"/>
        <end position="398"/>
    </location>
</feature>
<evidence type="ECO:0000256" key="1">
    <source>
        <dbReference type="ARBA" id="ARBA00006754"/>
    </source>
</evidence>
<dbReference type="InterPro" id="IPR041522">
    <property type="entry name" value="CdaR_GGDEF"/>
</dbReference>
<organism evidence="4 5">
    <name type="scientific">Pseudonocardia kongjuensis</name>
    <dbReference type="NCBI Taxonomy" id="102227"/>
    <lineage>
        <taxon>Bacteria</taxon>
        <taxon>Bacillati</taxon>
        <taxon>Actinomycetota</taxon>
        <taxon>Actinomycetes</taxon>
        <taxon>Pseudonocardiales</taxon>
        <taxon>Pseudonocardiaceae</taxon>
        <taxon>Pseudonocardia</taxon>
    </lineage>
</organism>
<evidence type="ECO:0000313" key="4">
    <source>
        <dbReference type="EMBL" id="GAA1381179.1"/>
    </source>
</evidence>
<gene>
    <name evidence="4" type="ORF">GCM10009613_06690</name>
</gene>
<dbReference type="PANTHER" id="PTHR33744:SF1">
    <property type="entry name" value="DNA-BINDING TRANSCRIPTIONAL ACTIVATOR ADER"/>
    <property type="match status" value="1"/>
</dbReference>
<protein>
    <submittedName>
        <fullName evidence="4">Helix-turn-helix domain-containing protein</fullName>
    </submittedName>
</protein>
<evidence type="ECO:0000259" key="3">
    <source>
        <dbReference type="Pfam" id="PF17853"/>
    </source>
</evidence>
<dbReference type="PANTHER" id="PTHR33744">
    <property type="entry name" value="CARBOHYDRATE DIACID REGULATOR"/>
    <property type="match status" value="1"/>
</dbReference>
<comment type="similarity">
    <text evidence="1">Belongs to the CdaR family.</text>
</comment>
<accession>A0ABN1XIJ8</accession>
<sequence>MTAWGGEADDIRLLVDELAELLGRSVVVNDPLVRQIYGSRHFEDEDPVRIRAVLQHEIGAEVTAHVLDQDIPHWPGAGRLPGAPALGLLPRWCVPLRADGGFLGTIMVIDAGQTLTGTEKAAIDDCAHAVADLLAARAQVADARRGERDRALRGLFGADDGDREAAVETLRDSGFPDRAQLVAMVVEVTSMRHSDAQLELALRHARSTVEAAGRTPGLGLVTGSRIELVQHRPSAPATGALRETAGRIRHGLVRALGPQAGIVAGIGSPVTALARVRTAHRQAVVAVRAARRLPALDGVAAWDELGGDAPLLSLPDDLPPGAPAARALQALDAHDAGPRLRETLRAYLEHAGSAPRTARALNLHRTSLYYRLNQIRELTGYDLDSGDDRFALHLQLRIEALAPRA</sequence>
<evidence type="ECO:0000313" key="5">
    <source>
        <dbReference type="Proteomes" id="UP001501414"/>
    </source>
</evidence>
<dbReference type="InterPro" id="IPR051448">
    <property type="entry name" value="CdaR-like_regulators"/>
</dbReference>
<dbReference type="RefSeq" id="WP_344018108.1">
    <property type="nucleotide sequence ID" value="NZ_BAAAJK010000003.1"/>
</dbReference>
<dbReference type="InterPro" id="IPR042070">
    <property type="entry name" value="PucR_C-HTH_sf"/>
</dbReference>
<comment type="caution">
    <text evidence="4">The sequence shown here is derived from an EMBL/GenBank/DDBJ whole genome shotgun (WGS) entry which is preliminary data.</text>
</comment>
<dbReference type="Pfam" id="PF17853">
    <property type="entry name" value="GGDEF_2"/>
    <property type="match status" value="1"/>
</dbReference>
<evidence type="ECO:0000259" key="2">
    <source>
        <dbReference type="Pfam" id="PF13556"/>
    </source>
</evidence>
<dbReference type="Pfam" id="PF13556">
    <property type="entry name" value="HTH_30"/>
    <property type="match status" value="1"/>
</dbReference>
<dbReference type="InterPro" id="IPR025736">
    <property type="entry name" value="PucR_C-HTH_dom"/>
</dbReference>
<dbReference type="EMBL" id="BAAAJK010000003">
    <property type="protein sequence ID" value="GAA1381179.1"/>
    <property type="molecule type" value="Genomic_DNA"/>
</dbReference>
<name>A0ABN1XIJ8_9PSEU</name>
<dbReference type="Proteomes" id="UP001501414">
    <property type="component" value="Unassembled WGS sequence"/>
</dbReference>
<keyword evidence="5" id="KW-1185">Reference proteome</keyword>
<feature type="domain" description="CdaR GGDEF-like" evidence="3">
    <location>
        <begin position="163"/>
        <end position="289"/>
    </location>
</feature>
<dbReference type="Gene3D" id="1.10.10.2840">
    <property type="entry name" value="PucR C-terminal helix-turn-helix domain"/>
    <property type="match status" value="1"/>
</dbReference>
<reference evidence="4 5" key="1">
    <citation type="journal article" date="2019" name="Int. J. Syst. Evol. Microbiol.">
        <title>The Global Catalogue of Microorganisms (GCM) 10K type strain sequencing project: providing services to taxonomists for standard genome sequencing and annotation.</title>
        <authorList>
            <consortium name="The Broad Institute Genomics Platform"/>
            <consortium name="The Broad Institute Genome Sequencing Center for Infectious Disease"/>
            <person name="Wu L."/>
            <person name="Ma J."/>
        </authorList>
    </citation>
    <scope>NUCLEOTIDE SEQUENCE [LARGE SCALE GENOMIC DNA]</scope>
    <source>
        <strain evidence="4 5">JCM 11896</strain>
    </source>
</reference>
<proteinExistence type="inferred from homology"/>